<keyword evidence="1" id="KW-1133">Transmembrane helix</keyword>
<proteinExistence type="predicted"/>
<keyword evidence="1" id="KW-0812">Transmembrane</keyword>
<evidence type="ECO:0000256" key="1">
    <source>
        <dbReference type="SAM" id="Phobius"/>
    </source>
</evidence>
<evidence type="ECO:0000313" key="3">
    <source>
        <dbReference type="Proteomes" id="UP000273083"/>
    </source>
</evidence>
<feature type="transmembrane region" description="Helical" evidence="1">
    <location>
        <begin position="14"/>
        <end position="33"/>
    </location>
</feature>
<dbReference type="EMBL" id="RJVG01000003">
    <property type="protein sequence ID" value="ROR29339.1"/>
    <property type="molecule type" value="Genomic_DNA"/>
</dbReference>
<comment type="caution">
    <text evidence="2">The sequence shown here is derived from an EMBL/GenBank/DDBJ whole genome shotgun (WGS) entry which is preliminary data.</text>
</comment>
<organism evidence="2 3">
    <name type="scientific">Mobilisporobacter senegalensis</name>
    <dbReference type="NCBI Taxonomy" id="1329262"/>
    <lineage>
        <taxon>Bacteria</taxon>
        <taxon>Bacillati</taxon>
        <taxon>Bacillota</taxon>
        <taxon>Clostridia</taxon>
        <taxon>Lachnospirales</taxon>
        <taxon>Lachnospiraceae</taxon>
        <taxon>Mobilisporobacter</taxon>
    </lineage>
</organism>
<keyword evidence="1" id="KW-0472">Membrane</keyword>
<dbReference type="OrthoDB" id="9783125at2"/>
<dbReference type="RefSeq" id="WP_123608779.1">
    <property type="nucleotide sequence ID" value="NZ_RJVG01000003.1"/>
</dbReference>
<protein>
    <submittedName>
        <fullName evidence="2">Uncharacterized protein</fullName>
    </submittedName>
</protein>
<keyword evidence="3" id="KW-1185">Reference proteome</keyword>
<reference evidence="2 3" key="1">
    <citation type="submission" date="2018-11" db="EMBL/GenBank/DDBJ databases">
        <title>Genomic Encyclopedia of Type Strains, Phase IV (KMG-IV): sequencing the most valuable type-strain genomes for metagenomic binning, comparative biology and taxonomic classification.</title>
        <authorList>
            <person name="Goeker M."/>
        </authorList>
    </citation>
    <scope>NUCLEOTIDE SEQUENCE [LARGE SCALE GENOMIC DNA]</scope>
    <source>
        <strain evidence="2 3">DSM 26537</strain>
    </source>
</reference>
<name>A0A3N1XRP7_9FIRM</name>
<dbReference type="AlphaFoldDB" id="A0A3N1XRP7"/>
<gene>
    <name evidence="2" type="ORF">EDD66_103275</name>
</gene>
<sequence>MKKGTYGYIKKKKIFQLGLSIGLLLIAIIIYVIGYYLNNEQKNNVFTIIAVLMVLPASKAFTSFIVVAPFKTVSLEKMKEVEKYITSDSILLTDLVLTSTEKVMNLDFMFITEDNIIGITKKEKQDINYIENYLSKVMKNQDYHCHVKIFSDYKTFINRISTIDGNTSNKTVLENMKNHILTYGI</sequence>
<dbReference type="Proteomes" id="UP000273083">
    <property type="component" value="Unassembled WGS sequence"/>
</dbReference>
<evidence type="ECO:0000313" key="2">
    <source>
        <dbReference type="EMBL" id="ROR29339.1"/>
    </source>
</evidence>
<feature type="transmembrane region" description="Helical" evidence="1">
    <location>
        <begin position="45"/>
        <end position="70"/>
    </location>
</feature>
<accession>A0A3N1XRP7</accession>